<reference evidence="1 2" key="1">
    <citation type="submission" date="2020-07" db="EMBL/GenBank/DDBJ databases">
        <title>MOT database genomes.</title>
        <authorList>
            <person name="Joseph S."/>
            <person name="Aduse-Opoku J."/>
            <person name="Hashim A."/>
            <person name="Wade W."/>
            <person name="Curtis M."/>
        </authorList>
    </citation>
    <scope>NUCLEOTIDE SEQUENCE [LARGE SCALE GENOMIC DNA]</scope>
    <source>
        <strain evidence="1 2">DSM 100099</strain>
    </source>
</reference>
<sequence length="130" mass="14030">MTTTLTIDGSAVHDIPSLYAELNRVLMPDEEWTLGESLDALDDLLYGGFGVLDGSAPVSICWQDHGSARDALGLETTLAYYQAKLARPEVYSVSVAEAAITALRAGTGPTYFELVLQVFESHPNIDLILV</sequence>
<dbReference type="AlphaFoldDB" id="A0A853ESJ0"/>
<organism evidence="1 2">
    <name type="scientific">Sanguibacter inulinus</name>
    <dbReference type="NCBI Taxonomy" id="60922"/>
    <lineage>
        <taxon>Bacteria</taxon>
        <taxon>Bacillati</taxon>
        <taxon>Actinomycetota</taxon>
        <taxon>Actinomycetes</taxon>
        <taxon>Micrococcales</taxon>
        <taxon>Sanguibacteraceae</taxon>
        <taxon>Sanguibacter</taxon>
    </lineage>
</organism>
<dbReference type="InterPro" id="IPR035905">
    <property type="entry name" value="Barstar-like_sf"/>
</dbReference>
<protein>
    <submittedName>
        <fullName evidence="1">Ribonuclease inhibitor</fullName>
    </submittedName>
</protein>
<accession>A0A853ESJ0</accession>
<dbReference type="SUPFAM" id="SSF52038">
    <property type="entry name" value="Barstar-related"/>
    <property type="match status" value="1"/>
</dbReference>
<gene>
    <name evidence="1" type="ORF">HZZ10_07975</name>
</gene>
<comment type="caution">
    <text evidence="1">The sequence shown here is derived from an EMBL/GenBank/DDBJ whole genome shotgun (WGS) entry which is preliminary data.</text>
</comment>
<dbReference type="Proteomes" id="UP000561011">
    <property type="component" value="Unassembled WGS sequence"/>
</dbReference>
<dbReference type="EMBL" id="JACBYE010000015">
    <property type="protein sequence ID" value="NYS93461.1"/>
    <property type="molecule type" value="Genomic_DNA"/>
</dbReference>
<dbReference type="RefSeq" id="WP_179913113.1">
    <property type="nucleotide sequence ID" value="NZ_JACBYE010000015.1"/>
</dbReference>
<name>A0A853ESJ0_9MICO</name>
<keyword evidence="2" id="KW-1185">Reference proteome</keyword>
<evidence type="ECO:0000313" key="1">
    <source>
        <dbReference type="EMBL" id="NYS93461.1"/>
    </source>
</evidence>
<proteinExistence type="predicted"/>
<dbReference type="Gene3D" id="3.30.370.10">
    <property type="entry name" value="Barstar-like"/>
    <property type="match status" value="1"/>
</dbReference>
<evidence type="ECO:0000313" key="2">
    <source>
        <dbReference type="Proteomes" id="UP000561011"/>
    </source>
</evidence>